<dbReference type="RefSeq" id="WP_102165320.1">
    <property type="nucleotide sequence ID" value="NZ_CAMYCL010000002.1"/>
</dbReference>
<evidence type="ECO:0000256" key="1">
    <source>
        <dbReference type="SAM" id="Phobius"/>
    </source>
</evidence>
<evidence type="ECO:0000259" key="2">
    <source>
        <dbReference type="Pfam" id="PF03372"/>
    </source>
</evidence>
<gene>
    <name evidence="4" type="ORF">R6G80_05245</name>
    <name evidence="3" type="ORF">R6G86_02720</name>
</gene>
<organism evidence="4 6">
    <name type="scientific">Actinotignum urinale</name>
    <dbReference type="NCBI Taxonomy" id="190146"/>
    <lineage>
        <taxon>Bacteria</taxon>
        <taxon>Bacillati</taxon>
        <taxon>Actinomycetota</taxon>
        <taxon>Actinomycetes</taxon>
        <taxon>Actinomycetales</taxon>
        <taxon>Actinomycetaceae</taxon>
        <taxon>Actinotignum</taxon>
    </lineage>
</organism>
<evidence type="ECO:0000313" key="6">
    <source>
        <dbReference type="Proteomes" id="UP001281731"/>
    </source>
</evidence>
<evidence type="ECO:0000313" key="3">
    <source>
        <dbReference type="EMBL" id="MDY5132659.1"/>
    </source>
</evidence>
<dbReference type="AlphaFoldDB" id="A0AAW9HY13"/>
<evidence type="ECO:0000313" key="4">
    <source>
        <dbReference type="EMBL" id="MDY5155130.1"/>
    </source>
</evidence>
<keyword evidence="5" id="KW-1185">Reference proteome</keyword>
<evidence type="ECO:0000313" key="5">
    <source>
        <dbReference type="Proteomes" id="UP001275049"/>
    </source>
</evidence>
<keyword evidence="4" id="KW-0540">Nuclease</keyword>
<dbReference type="EMBL" id="JAWNGC010000005">
    <property type="protein sequence ID" value="MDY5155130.1"/>
    <property type="molecule type" value="Genomic_DNA"/>
</dbReference>
<protein>
    <submittedName>
        <fullName evidence="4">Endonuclease/exonuclease/phosphatase family protein</fullName>
    </submittedName>
</protein>
<dbReference type="InterPro" id="IPR005135">
    <property type="entry name" value="Endo/exonuclease/phosphatase"/>
</dbReference>
<dbReference type="GO" id="GO:0004519">
    <property type="term" value="F:endonuclease activity"/>
    <property type="evidence" value="ECO:0007669"/>
    <property type="project" value="UniProtKB-KW"/>
</dbReference>
<name>A0AAW9HY13_9ACTO</name>
<keyword evidence="1" id="KW-0812">Transmembrane</keyword>
<dbReference type="InterPro" id="IPR036691">
    <property type="entry name" value="Endo/exonu/phosph_ase_sf"/>
</dbReference>
<sequence>MRLLKWGMAAPIILLAIYTIQPAWFGPFASWATFLPGAQIIALRGWLVVGFAVLAVATGVLSVVFRCFGSAHATRVLALVLTGTALCHAGTIYFRGLGDDDLTVAPQKNDITVMQYNTEGGQVDFDVVADNIVKNHVQAVSLVETSTQAGKDMVKKLRARGQEFQFFHQGVSRWDSDWRSSVLLVNKNLGTYVPFTFEHDGKGTQRTLGARPEEPNGKPAFISVHPVAPVPKYMEEWREEVTNIYTMCDTRKDAIILGDFNSTRDHQKILGVGTSCTDLSKDAGIGGWGTWPAKTPSLLASPIDRVLTGGHYRGVGGSVLNNGGSDHRAVIVRIAPEK</sequence>
<feature type="transmembrane region" description="Helical" evidence="1">
    <location>
        <begin position="41"/>
        <end position="64"/>
    </location>
</feature>
<accession>A0AAW9HY13</accession>
<keyword evidence="4" id="KW-0378">Hydrolase</keyword>
<comment type="caution">
    <text evidence="4">The sequence shown here is derived from an EMBL/GenBank/DDBJ whole genome shotgun (WGS) entry which is preliminary data.</text>
</comment>
<keyword evidence="4" id="KW-0255">Endonuclease</keyword>
<feature type="domain" description="Endonuclease/exonuclease/phosphatase" evidence="2">
    <location>
        <begin position="114"/>
        <end position="327"/>
    </location>
</feature>
<dbReference type="Proteomes" id="UP001281731">
    <property type="component" value="Unassembled WGS sequence"/>
</dbReference>
<dbReference type="SUPFAM" id="SSF56219">
    <property type="entry name" value="DNase I-like"/>
    <property type="match status" value="1"/>
</dbReference>
<dbReference type="Proteomes" id="UP001275049">
    <property type="component" value="Unassembled WGS sequence"/>
</dbReference>
<dbReference type="EMBL" id="JAWNGA010000003">
    <property type="protein sequence ID" value="MDY5132659.1"/>
    <property type="molecule type" value="Genomic_DNA"/>
</dbReference>
<proteinExistence type="predicted"/>
<keyword evidence="1" id="KW-1133">Transmembrane helix</keyword>
<dbReference type="Pfam" id="PF03372">
    <property type="entry name" value="Exo_endo_phos"/>
    <property type="match status" value="1"/>
</dbReference>
<dbReference type="Gene3D" id="3.60.10.10">
    <property type="entry name" value="Endonuclease/exonuclease/phosphatase"/>
    <property type="match status" value="1"/>
</dbReference>
<reference evidence="4 5" key="1">
    <citation type="submission" date="2023-10" db="EMBL/GenBank/DDBJ databases">
        <title>Whole Genome based description of the genera Actinobaculum and Actinotignum reveals a complex phylogenetic relationship within the species included in the genus Actinotignum.</title>
        <authorList>
            <person name="Jensen C.S."/>
            <person name="Dargis R."/>
            <person name="Kemp M."/>
            <person name="Christensen J.J."/>
        </authorList>
    </citation>
    <scope>NUCLEOTIDE SEQUENCE</scope>
    <source>
        <strain evidence="4">SLA_B511</strain>
        <strain evidence="3 5">SLA_B974</strain>
    </source>
</reference>
<feature type="transmembrane region" description="Helical" evidence="1">
    <location>
        <begin position="76"/>
        <end position="94"/>
    </location>
</feature>
<keyword evidence="1" id="KW-0472">Membrane</keyword>